<organism evidence="2 3">
    <name type="scientific">Aaosphaeria arxii CBS 175.79</name>
    <dbReference type="NCBI Taxonomy" id="1450172"/>
    <lineage>
        <taxon>Eukaryota</taxon>
        <taxon>Fungi</taxon>
        <taxon>Dikarya</taxon>
        <taxon>Ascomycota</taxon>
        <taxon>Pezizomycotina</taxon>
        <taxon>Dothideomycetes</taxon>
        <taxon>Pleosporomycetidae</taxon>
        <taxon>Pleosporales</taxon>
        <taxon>Pleosporales incertae sedis</taxon>
        <taxon>Aaosphaeria</taxon>
    </lineage>
</organism>
<protein>
    <submittedName>
        <fullName evidence="2">NAD(P)-binding protein</fullName>
    </submittedName>
</protein>
<proteinExistence type="predicted"/>
<dbReference type="Proteomes" id="UP000799778">
    <property type="component" value="Unassembled WGS sequence"/>
</dbReference>
<name>A0A6A5XGW0_9PLEO</name>
<evidence type="ECO:0000313" key="2">
    <source>
        <dbReference type="EMBL" id="KAF2012475.1"/>
    </source>
</evidence>
<dbReference type="GO" id="GO:0004029">
    <property type="term" value="F:aldehyde dehydrogenase (NAD+) activity"/>
    <property type="evidence" value="ECO:0007669"/>
    <property type="project" value="TreeGrafter"/>
</dbReference>
<dbReference type="AlphaFoldDB" id="A0A6A5XGW0"/>
<accession>A0A6A5XGW0</accession>
<gene>
    <name evidence="2" type="ORF">BU24DRAFT_374017</name>
</gene>
<reference evidence="2" key="1">
    <citation type="journal article" date="2020" name="Stud. Mycol.">
        <title>101 Dothideomycetes genomes: a test case for predicting lifestyles and emergence of pathogens.</title>
        <authorList>
            <person name="Haridas S."/>
            <person name="Albert R."/>
            <person name="Binder M."/>
            <person name="Bloem J."/>
            <person name="Labutti K."/>
            <person name="Salamov A."/>
            <person name="Andreopoulos B."/>
            <person name="Baker S."/>
            <person name="Barry K."/>
            <person name="Bills G."/>
            <person name="Bluhm B."/>
            <person name="Cannon C."/>
            <person name="Castanera R."/>
            <person name="Culley D."/>
            <person name="Daum C."/>
            <person name="Ezra D."/>
            <person name="Gonzalez J."/>
            <person name="Henrissat B."/>
            <person name="Kuo A."/>
            <person name="Liang C."/>
            <person name="Lipzen A."/>
            <person name="Lutzoni F."/>
            <person name="Magnuson J."/>
            <person name="Mondo S."/>
            <person name="Nolan M."/>
            <person name="Ohm R."/>
            <person name="Pangilinan J."/>
            <person name="Park H.-J."/>
            <person name="Ramirez L."/>
            <person name="Alfaro M."/>
            <person name="Sun H."/>
            <person name="Tritt A."/>
            <person name="Yoshinaga Y."/>
            <person name="Zwiers L.-H."/>
            <person name="Turgeon B."/>
            <person name="Goodwin S."/>
            <person name="Spatafora J."/>
            <person name="Crous P."/>
            <person name="Grigoriev I."/>
        </authorList>
    </citation>
    <scope>NUCLEOTIDE SEQUENCE</scope>
    <source>
        <strain evidence="2">CBS 175.79</strain>
    </source>
</reference>
<dbReference type="InterPro" id="IPR036291">
    <property type="entry name" value="NAD(P)-bd_dom_sf"/>
</dbReference>
<dbReference type="InterPro" id="IPR051783">
    <property type="entry name" value="NAD(P)-dependent_oxidoreduct"/>
</dbReference>
<dbReference type="Gene3D" id="3.40.50.720">
    <property type="entry name" value="NAD(P)-binding Rossmann-like Domain"/>
    <property type="match status" value="1"/>
</dbReference>
<sequence length="349" mass="37499">MAKLFITGVTGYIGGDALFAIATAHPDLEITALVRNSDKGAKVASQFSKVRLVYGDLDSTDLLIEEASKAEVVVHTANCDHVGSAHALIAGLSKRQSGTGYLIHTSGTGILTFRDSEIDVYGETSTKVYDDWDGIKEVTSLPDVAIHRDVDKIILAASKAHPGKISTAIVCPPCISGPGRGPDNRKSMQAYWMAREVLKRGKGFQVGAGKNIWAEVNVQDLSNVFLGLVTAALSPSGGKATWNDEGYYFAEDGDIVWGEVAQTIAKIAYDKKLIKTTELDSLGKEEVIQLLKPGPRLWGTNSRGRAIRARKVLDWTPKGKKLSELLSDIVELEAKEQGLIKGHAAEVAG</sequence>
<dbReference type="InterPro" id="IPR001509">
    <property type="entry name" value="Epimerase_deHydtase"/>
</dbReference>
<dbReference type="EMBL" id="ML978072">
    <property type="protein sequence ID" value="KAF2012475.1"/>
    <property type="molecule type" value="Genomic_DNA"/>
</dbReference>
<dbReference type="PANTHER" id="PTHR48079:SF7">
    <property type="entry name" value="NAD(P)-BINDING DOMAIN-CONTAINING PROTEIN-RELATED"/>
    <property type="match status" value="1"/>
</dbReference>
<dbReference type="GeneID" id="54281946"/>
<dbReference type="SUPFAM" id="SSF51735">
    <property type="entry name" value="NAD(P)-binding Rossmann-fold domains"/>
    <property type="match status" value="1"/>
</dbReference>
<dbReference type="RefSeq" id="XP_033380814.1">
    <property type="nucleotide sequence ID" value="XM_033524549.1"/>
</dbReference>
<keyword evidence="3" id="KW-1185">Reference proteome</keyword>
<evidence type="ECO:0000313" key="3">
    <source>
        <dbReference type="Proteomes" id="UP000799778"/>
    </source>
</evidence>
<dbReference type="Pfam" id="PF01370">
    <property type="entry name" value="Epimerase"/>
    <property type="match status" value="1"/>
</dbReference>
<dbReference type="PANTHER" id="PTHR48079">
    <property type="entry name" value="PROTEIN YEEZ"/>
    <property type="match status" value="1"/>
</dbReference>
<feature type="domain" description="NAD-dependent epimerase/dehydratase" evidence="1">
    <location>
        <begin position="5"/>
        <end position="231"/>
    </location>
</feature>
<evidence type="ECO:0000259" key="1">
    <source>
        <dbReference type="Pfam" id="PF01370"/>
    </source>
</evidence>
<dbReference type="OrthoDB" id="2130169at2759"/>
<dbReference type="GO" id="GO:0005737">
    <property type="term" value="C:cytoplasm"/>
    <property type="evidence" value="ECO:0007669"/>
    <property type="project" value="TreeGrafter"/>
</dbReference>